<sequence length="938" mass="108294">MEVCFSSSCPNTYQWYLMLDYCICTANRKIRLVEASHRASTNHSLVTRLMRHGTQMQRQVLRKKYGPTTNQQCSRSLMLSAQHQKRGFNIDSNLITSVDIWAESPVRPSMEEAHKPEYQHFIPQFLLRNFSHKYAPPGKSKEGKSKKRDPKKKMYPGDQAVNSLCLSDHEFSFDESSVRRTCGLENMYVNPTRPLQDHGYLEKKFAVFENKASCIYRKIIKAYQDGKPDIVLKRTEKDVLRKFIFLLADRGEQYHRKYNVDSMQDYNDGDKELLQHYMTKHGFTKPIDVWFQSLETIIDLDIDIKGCWKRHICESIYFPIADSFIDHICDMYMAICTPVNHDEDTGKHTSMGPCFHRFAPISPRLIIVLRSAYLPEPLEDADPAIKEWRQFQRQLWIDSLYGKSGIESILEDLPIRKAISNYMEIVNGRLAPRSGRNHRLDINDSFCFTIFKIPTRHVRTINGLLIDHAFHGSRIIFNRKDIFLDLMEWYLTEPCEVGKNLTGKNVPKQIKYIEGLSQFMLREGREINPRVIFWPSEDRDLNHFQLKNIAGARFLEGARTGKDGMGSDFNEIYKRLGGTKATFDEDMAISNTMLQIWTRCVDLDWESPEYESIRRNKLACLLDGYQRQSCSRFWMFLKWMRLAQTWGLKSIQIIAPFFGEACRGSEDMLAHALPVIQEHELNIAMYKSFNEQMTLIRGTGCGLESMGFFSLFADESWRIPTPFSHLNQPCKSDGDKDGPDVKKTVRSSSFNSAKRKASTQSPHRNQRFDYNEIKEKVGVRKATHSSLFDTENRKIPTGPIEQTKPCDDNEAKDESAIKKTAHPSLFHNEGWKPPTDFVDPKEKADEQDEVSGAMIYLNCVFLVIVAALTFSLLGICSYPLARVFHFLAWLLDSLAWLLDTLSPTFYTLGRYFFFLGLLLVIPPLAILLGVLQAASEMI</sequence>
<keyword evidence="4" id="KW-1185">Reference proteome</keyword>
<accession>A0A8G0L4A3</accession>
<feature type="compositionally biased region" description="Basic and acidic residues" evidence="1">
    <location>
        <begin position="732"/>
        <end position="743"/>
    </location>
</feature>
<feature type="compositionally biased region" description="Basic residues" evidence="1">
    <location>
        <begin position="144"/>
        <end position="154"/>
    </location>
</feature>
<gene>
    <name evidence="3" type="ORF">H0G86_001247</name>
</gene>
<evidence type="ECO:0000313" key="4">
    <source>
        <dbReference type="Proteomes" id="UP000826661"/>
    </source>
</evidence>
<name>A0A8G0L4A3_9HYPO</name>
<keyword evidence="2" id="KW-0812">Transmembrane</keyword>
<organism evidence="3 4">
    <name type="scientific">Trichoderma simmonsii</name>
    <dbReference type="NCBI Taxonomy" id="1491479"/>
    <lineage>
        <taxon>Eukaryota</taxon>
        <taxon>Fungi</taxon>
        <taxon>Dikarya</taxon>
        <taxon>Ascomycota</taxon>
        <taxon>Pezizomycotina</taxon>
        <taxon>Sordariomycetes</taxon>
        <taxon>Hypocreomycetidae</taxon>
        <taxon>Hypocreales</taxon>
        <taxon>Hypocreaceae</taxon>
        <taxon>Trichoderma</taxon>
    </lineage>
</organism>
<proteinExistence type="predicted"/>
<dbReference type="Pfam" id="PF14022">
    <property type="entry name" value="DUF4238"/>
    <property type="match status" value="1"/>
</dbReference>
<dbReference type="InterPro" id="IPR025332">
    <property type="entry name" value="DUF4238"/>
</dbReference>
<dbReference type="EMBL" id="CP075864">
    <property type="protein sequence ID" value="QYS93882.1"/>
    <property type="molecule type" value="Genomic_DNA"/>
</dbReference>
<reference evidence="3 4" key="1">
    <citation type="journal article" date="2021" name="BMC Genomics">
        <title>Telomere-to-telomere genome assembly of asparaginase-producing Trichoderma simmonsii.</title>
        <authorList>
            <person name="Chung D."/>
            <person name="Kwon Y.M."/>
            <person name="Yang Y."/>
        </authorList>
    </citation>
    <scope>NUCLEOTIDE SEQUENCE [LARGE SCALE GENOMIC DNA]</scope>
    <source>
        <strain evidence="3 4">GH-Sj1</strain>
    </source>
</reference>
<evidence type="ECO:0000313" key="3">
    <source>
        <dbReference type="EMBL" id="QYS93882.1"/>
    </source>
</evidence>
<feature type="transmembrane region" description="Helical" evidence="2">
    <location>
        <begin position="880"/>
        <end position="898"/>
    </location>
</feature>
<feature type="region of interest" description="Disordered" evidence="1">
    <location>
        <begin position="133"/>
        <end position="157"/>
    </location>
</feature>
<dbReference type="Proteomes" id="UP000826661">
    <property type="component" value="Chromosome I"/>
</dbReference>
<protein>
    <submittedName>
        <fullName evidence="3">Uncharacterized protein</fullName>
    </submittedName>
</protein>
<keyword evidence="2" id="KW-1133">Transmembrane helix</keyword>
<dbReference type="AlphaFoldDB" id="A0A8G0L4A3"/>
<feature type="transmembrane region" description="Helical" evidence="2">
    <location>
        <begin position="910"/>
        <end position="931"/>
    </location>
</feature>
<keyword evidence="2" id="KW-0472">Membrane</keyword>
<feature type="transmembrane region" description="Helical" evidence="2">
    <location>
        <begin position="853"/>
        <end position="873"/>
    </location>
</feature>
<evidence type="ECO:0000256" key="1">
    <source>
        <dbReference type="SAM" id="MobiDB-lite"/>
    </source>
</evidence>
<feature type="compositionally biased region" description="Polar residues" evidence="1">
    <location>
        <begin position="746"/>
        <end position="763"/>
    </location>
</feature>
<evidence type="ECO:0000256" key="2">
    <source>
        <dbReference type="SAM" id="Phobius"/>
    </source>
</evidence>
<feature type="region of interest" description="Disordered" evidence="1">
    <location>
        <begin position="724"/>
        <end position="772"/>
    </location>
</feature>